<evidence type="ECO:0000313" key="2">
    <source>
        <dbReference type="Proteomes" id="UP001209922"/>
    </source>
</evidence>
<organism evidence="1 2">
    <name type="scientific">Xanthomonas chitinilytica</name>
    <dbReference type="NCBI Taxonomy" id="2989819"/>
    <lineage>
        <taxon>Bacteria</taxon>
        <taxon>Pseudomonadati</taxon>
        <taxon>Pseudomonadota</taxon>
        <taxon>Gammaproteobacteria</taxon>
        <taxon>Lysobacterales</taxon>
        <taxon>Lysobacteraceae</taxon>
        <taxon>Xanthomonas</taxon>
    </lineage>
</organism>
<protein>
    <recommendedName>
        <fullName evidence="3">Secreted protein</fullName>
    </recommendedName>
</protein>
<name>A0ABT3JT56_9XANT</name>
<keyword evidence="2" id="KW-1185">Reference proteome</keyword>
<dbReference type="RefSeq" id="WP_265126626.1">
    <property type="nucleotide sequence ID" value="NZ_JAPCHY010000003.1"/>
</dbReference>
<gene>
    <name evidence="1" type="ORF">OK345_03975</name>
</gene>
<dbReference type="EMBL" id="JAPCHY010000003">
    <property type="protein sequence ID" value="MCW4471663.1"/>
    <property type="molecule type" value="Genomic_DNA"/>
</dbReference>
<evidence type="ECO:0000313" key="1">
    <source>
        <dbReference type="EMBL" id="MCW4471663.1"/>
    </source>
</evidence>
<dbReference type="Proteomes" id="UP001209922">
    <property type="component" value="Unassembled WGS sequence"/>
</dbReference>
<proteinExistence type="predicted"/>
<reference evidence="1 2" key="1">
    <citation type="submission" date="2022-10" db="EMBL/GenBank/DDBJ databases">
        <title>Xanthomonas sp. H13-6.</title>
        <authorList>
            <person name="Liu X."/>
            <person name="Deng Z."/>
            <person name="Jiang Y."/>
            <person name="Yu T."/>
            <person name="Ai J."/>
        </authorList>
    </citation>
    <scope>NUCLEOTIDE SEQUENCE [LARGE SCALE GENOMIC DNA]</scope>
    <source>
        <strain evidence="1 2">H13-6</strain>
    </source>
</reference>
<evidence type="ECO:0008006" key="3">
    <source>
        <dbReference type="Google" id="ProtNLM"/>
    </source>
</evidence>
<sequence>MRYLTILLTSVLSLFGYQERPGITSVTRVVAPGTTEAVFSRTTYADGVATFQCVDSGSGRCFYRVFAETCQPPATATEPALHCSRRELESFALGPGQRRELRGLPADFGHCVVTQAGKQCRRD</sequence>
<comment type="caution">
    <text evidence="1">The sequence shown here is derived from an EMBL/GenBank/DDBJ whole genome shotgun (WGS) entry which is preliminary data.</text>
</comment>
<accession>A0ABT3JT56</accession>